<protein>
    <submittedName>
        <fullName evidence="1">Uncharacterized protein</fullName>
    </submittedName>
</protein>
<accession>A0A562NC37</accession>
<evidence type="ECO:0000313" key="2">
    <source>
        <dbReference type="Proteomes" id="UP000316225"/>
    </source>
</evidence>
<sequence>MSDNINVTFKCLSCGTDPISLTTDDDVATDDSLVRCKSCGQEFGRYGDVKAKAKEIAAEKLRGMVRDTFKNIKRKFKG</sequence>
<dbReference type="EMBL" id="VLKU01000013">
    <property type="protein sequence ID" value="TWI29735.1"/>
    <property type="molecule type" value="Genomic_DNA"/>
</dbReference>
<name>A0A562NC37_9RHOB</name>
<keyword evidence="2" id="KW-1185">Reference proteome</keyword>
<proteinExistence type="predicted"/>
<reference evidence="1 2" key="1">
    <citation type="journal article" date="2015" name="Stand. Genomic Sci.">
        <title>Genomic Encyclopedia of Bacterial and Archaeal Type Strains, Phase III: the genomes of soil and plant-associated and newly described type strains.</title>
        <authorList>
            <person name="Whitman W.B."/>
            <person name="Woyke T."/>
            <person name="Klenk H.P."/>
            <person name="Zhou Y."/>
            <person name="Lilburn T.G."/>
            <person name="Beck B.J."/>
            <person name="De Vos P."/>
            <person name="Vandamme P."/>
            <person name="Eisen J.A."/>
            <person name="Garrity G."/>
            <person name="Hugenholtz P."/>
            <person name="Kyrpides N.C."/>
        </authorList>
    </citation>
    <scope>NUCLEOTIDE SEQUENCE [LARGE SCALE GENOMIC DNA]</scope>
    <source>
        <strain evidence="1 2">CGMCC 1.5364</strain>
    </source>
</reference>
<gene>
    <name evidence="1" type="ORF">IQ24_03552</name>
</gene>
<organism evidence="1 2">
    <name type="scientific">Paracoccus sulfuroxidans</name>
    <dbReference type="NCBI Taxonomy" id="384678"/>
    <lineage>
        <taxon>Bacteria</taxon>
        <taxon>Pseudomonadati</taxon>
        <taxon>Pseudomonadota</taxon>
        <taxon>Alphaproteobacteria</taxon>
        <taxon>Rhodobacterales</taxon>
        <taxon>Paracoccaceae</taxon>
        <taxon>Paracoccus</taxon>
    </lineage>
</organism>
<dbReference type="Proteomes" id="UP000316225">
    <property type="component" value="Unassembled WGS sequence"/>
</dbReference>
<dbReference type="AlphaFoldDB" id="A0A562NC37"/>
<comment type="caution">
    <text evidence="1">The sequence shown here is derived from an EMBL/GenBank/DDBJ whole genome shotgun (WGS) entry which is preliminary data.</text>
</comment>
<evidence type="ECO:0000313" key="1">
    <source>
        <dbReference type="EMBL" id="TWI29735.1"/>
    </source>
</evidence>